<dbReference type="SMART" id="SM00336">
    <property type="entry name" value="BBOX"/>
    <property type="match status" value="1"/>
</dbReference>
<gene>
    <name evidence="8" type="ORF">H4Q32_014737</name>
</gene>
<organism evidence="8 9">
    <name type="scientific">Labeo rohita</name>
    <name type="common">Indian major carp</name>
    <name type="synonym">Cyprinus rohita</name>
    <dbReference type="NCBI Taxonomy" id="84645"/>
    <lineage>
        <taxon>Eukaryota</taxon>
        <taxon>Metazoa</taxon>
        <taxon>Chordata</taxon>
        <taxon>Craniata</taxon>
        <taxon>Vertebrata</taxon>
        <taxon>Euteleostomi</taxon>
        <taxon>Actinopterygii</taxon>
        <taxon>Neopterygii</taxon>
        <taxon>Teleostei</taxon>
        <taxon>Ostariophysi</taxon>
        <taxon>Cypriniformes</taxon>
        <taxon>Cyprinidae</taxon>
        <taxon>Labeoninae</taxon>
        <taxon>Labeonini</taxon>
        <taxon>Labeo</taxon>
    </lineage>
</organism>
<keyword evidence="5" id="KW-0175">Coiled coil</keyword>
<dbReference type="Gene3D" id="3.30.40.10">
    <property type="entry name" value="Zinc/RING finger domain, C3HC4 (zinc finger)"/>
    <property type="match status" value="1"/>
</dbReference>
<proteinExistence type="predicted"/>
<reference evidence="8 9" key="1">
    <citation type="submission" date="2022-01" db="EMBL/GenBank/DDBJ databases">
        <title>A high-quality chromosome-level genome assembly of rohu carp, Labeo rohita.</title>
        <authorList>
            <person name="Arick M.A. II"/>
            <person name="Hsu C.-Y."/>
            <person name="Magbanua Z."/>
            <person name="Pechanova O."/>
            <person name="Grover C."/>
            <person name="Miller E."/>
            <person name="Thrash A."/>
            <person name="Ezzel L."/>
            <person name="Alam S."/>
            <person name="Benzie J."/>
            <person name="Hamilton M."/>
            <person name="Karsi A."/>
            <person name="Lawrence M.L."/>
            <person name="Peterson D.G."/>
        </authorList>
    </citation>
    <scope>NUCLEOTIDE SEQUENCE [LARGE SCALE GENOMIC DNA]</scope>
    <source>
        <strain evidence="9">BAU-BD-2019</strain>
        <tissue evidence="8">Blood</tissue>
    </source>
</reference>
<dbReference type="Proteomes" id="UP000830375">
    <property type="component" value="Unassembled WGS sequence"/>
</dbReference>
<keyword evidence="3" id="KW-0862">Zinc</keyword>
<evidence type="ECO:0000256" key="4">
    <source>
        <dbReference type="PROSITE-ProRule" id="PRU00024"/>
    </source>
</evidence>
<evidence type="ECO:0000256" key="1">
    <source>
        <dbReference type="ARBA" id="ARBA00022723"/>
    </source>
</evidence>
<dbReference type="SUPFAM" id="SSF57850">
    <property type="entry name" value="RING/U-box"/>
    <property type="match status" value="1"/>
</dbReference>
<keyword evidence="2 4" id="KW-0863">Zinc-finger</keyword>
<feature type="domain" description="B box-type" evidence="7">
    <location>
        <begin position="146"/>
        <end position="186"/>
    </location>
</feature>
<keyword evidence="1" id="KW-0479">Metal-binding</keyword>
<dbReference type="PROSITE" id="PS50119">
    <property type="entry name" value="ZF_BBOX"/>
    <property type="match status" value="1"/>
</dbReference>
<evidence type="ECO:0000313" key="8">
    <source>
        <dbReference type="EMBL" id="KAI2651945.1"/>
    </source>
</evidence>
<dbReference type="SUPFAM" id="SSF49899">
    <property type="entry name" value="Concanavalin A-like lectins/glucanases"/>
    <property type="match status" value="1"/>
</dbReference>
<dbReference type="InterPro" id="IPR013083">
    <property type="entry name" value="Znf_RING/FYVE/PHD"/>
</dbReference>
<dbReference type="InterPro" id="IPR013320">
    <property type="entry name" value="ConA-like_dom_sf"/>
</dbReference>
<name>A0ABQ8LNI3_LABRO</name>
<keyword evidence="9" id="KW-1185">Reference proteome</keyword>
<dbReference type="PROSITE" id="PS50089">
    <property type="entry name" value="ZF_RING_2"/>
    <property type="match status" value="1"/>
</dbReference>
<evidence type="ECO:0000313" key="9">
    <source>
        <dbReference type="Proteomes" id="UP000830375"/>
    </source>
</evidence>
<accession>A0ABQ8LNI3</accession>
<dbReference type="PANTHER" id="PTHR25465">
    <property type="entry name" value="B-BOX DOMAIN CONTAINING"/>
    <property type="match status" value="1"/>
</dbReference>
<dbReference type="Gene3D" id="2.60.120.920">
    <property type="match status" value="1"/>
</dbReference>
<evidence type="ECO:0000259" key="6">
    <source>
        <dbReference type="PROSITE" id="PS50089"/>
    </source>
</evidence>
<protein>
    <submittedName>
        <fullName evidence="8">E3 ubiquitin-protein ligase TRIM47</fullName>
    </submittedName>
</protein>
<dbReference type="PANTHER" id="PTHR25465:SF5">
    <property type="entry name" value="E3 UBIQUITIN_ISG15 LIGASE TRIM25-RELATED"/>
    <property type="match status" value="1"/>
</dbReference>
<dbReference type="Gene3D" id="4.10.830.40">
    <property type="match status" value="1"/>
</dbReference>
<dbReference type="InterPro" id="IPR003879">
    <property type="entry name" value="Butyrophylin_SPRY"/>
</dbReference>
<dbReference type="InterPro" id="IPR051051">
    <property type="entry name" value="E3_ubiq-ligase_TRIM/RNF"/>
</dbReference>
<dbReference type="PRINTS" id="PR01407">
    <property type="entry name" value="BUTYPHLNCDUF"/>
</dbReference>
<dbReference type="InterPro" id="IPR000315">
    <property type="entry name" value="Znf_B-box"/>
</dbReference>
<dbReference type="InterPro" id="IPR001841">
    <property type="entry name" value="Znf_RING"/>
</dbReference>
<dbReference type="CDD" id="cd19769">
    <property type="entry name" value="Bbox2_TRIM16-like"/>
    <property type="match status" value="1"/>
</dbReference>
<evidence type="ECO:0000256" key="2">
    <source>
        <dbReference type="ARBA" id="ARBA00022771"/>
    </source>
</evidence>
<dbReference type="EMBL" id="JACTAM010000020">
    <property type="protein sequence ID" value="KAI2651945.1"/>
    <property type="molecule type" value="Genomic_DNA"/>
</dbReference>
<dbReference type="Pfam" id="PF00643">
    <property type="entry name" value="zf-B_box"/>
    <property type="match status" value="1"/>
</dbReference>
<sequence length="549" mass="62226">MAGISIRTSGKDQASCPVCEDVLKNPVTCNCGQSFCSACVLSPKGSHSCPRCGEKFTPKPVPRTSITVDDLLERIKKVELPSSSHSSDPSYAGPGDVQCDECTGRKRKAVKTCLMCLASFCESHLLPHTTVPYLKKHKLIEASPYLEENNCSQHNKLNEFYCRTDQKCICALCALNEHKGHDTVEAETERTGKQIEIAEKQREVQQRIKDKQKELDELKQSLDTLKHFQSVSSLSGSVNSPSLTVSQNVKPDLVRKSLSDLKMEFQKFGTAENKIISNVTNFQLRLPLEPKTSEDFLRYYQSFTLDITTAHDELRISENNREAACREANMDDNVYFQTDLISGPRVGRKGHDRAHWFGHNSQSWSLECSPTPCIWHDNYKTEISGPISSKIGVYVNYKAGTLSFYNIFDKMTLLHRVQTTFTQPLHPGFWFTYLVITFTMPMMFCDFLSHFGQLYAPKFLTHNIRLVHLAEDAKLHGVLDNLSAFKYEDHLNKLQRLLRKPTCLPSQILRSVSEMQSFSKKGEKSNPSSTDPTHRPGYLSYCCYVRSTI</sequence>
<evidence type="ECO:0000259" key="7">
    <source>
        <dbReference type="PROSITE" id="PS50119"/>
    </source>
</evidence>
<feature type="domain" description="RING-type" evidence="6">
    <location>
        <begin position="16"/>
        <end position="52"/>
    </location>
</feature>
<dbReference type="Gene3D" id="3.30.160.60">
    <property type="entry name" value="Classic Zinc Finger"/>
    <property type="match status" value="1"/>
</dbReference>
<evidence type="ECO:0000256" key="5">
    <source>
        <dbReference type="SAM" id="Coils"/>
    </source>
</evidence>
<dbReference type="SUPFAM" id="SSF57845">
    <property type="entry name" value="B-box zinc-binding domain"/>
    <property type="match status" value="1"/>
</dbReference>
<dbReference type="InterPro" id="IPR043136">
    <property type="entry name" value="B30.2/SPRY_sf"/>
</dbReference>
<feature type="coiled-coil region" evidence="5">
    <location>
        <begin position="201"/>
        <end position="228"/>
    </location>
</feature>
<comment type="caution">
    <text evidence="8">The sequence shown here is derived from an EMBL/GenBank/DDBJ whole genome shotgun (WGS) entry which is preliminary data.</text>
</comment>
<evidence type="ECO:0000256" key="3">
    <source>
        <dbReference type="ARBA" id="ARBA00022833"/>
    </source>
</evidence>